<dbReference type="AlphaFoldDB" id="A0A7W7VL69"/>
<evidence type="ECO:0000313" key="2">
    <source>
        <dbReference type="EMBL" id="MBB4914491.1"/>
    </source>
</evidence>
<dbReference type="EMBL" id="JACHJP010000001">
    <property type="protein sequence ID" value="MBB4914491.1"/>
    <property type="molecule type" value="Genomic_DNA"/>
</dbReference>
<comment type="caution">
    <text evidence="2">The sequence shown here is derived from an EMBL/GenBank/DDBJ whole genome shotgun (WGS) entry which is preliminary data.</text>
</comment>
<feature type="coiled-coil region" evidence="1">
    <location>
        <begin position="4"/>
        <end position="99"/>
    </location>
</feature>
<evidence type="ECO:0000313" key="3">
    <source>
        <dbReference type="Proteomes" id="UP000552644"/>
    </source>
</evidence>
<keyword evidence="1" id="KW-0175">Coiled coil</keyword>
<protein>
    <submittedName>
        <fullName evidence="2">Chaperonin cofactor prefoldin</fullName>
    </submittedName>
</protein>
<name>A0A7W7VL69_9ACTN</name>
<sequence length="314" mass="34964">MMIFDGIDDDLRAARERVRRLERLTTQRQGLALQLDEVGQLLVELEERLAEEEKDVSRLESGGFTAFLAGLAGSKEERLAKERAEAQAVRQRLDGQRSRLGWLETDMAAVESGLAEVGTAREEYAALLERKERMLVESGDPRGRELTDIAKRLADTAADLREHEEAHQAGTEAAQAVGQVLHSLGSARGASRWDMLSGGGGFADMVEHGHLRNADEAAWHAQRSLDVLSRELADIGVRVNPQMPEVDTRWFADMFFDNIVVDAIKHQRIARTGEAVTEIAQWVRDTVTSLAARHAELGRQRDQLVARREELLAS</sequence>
<gene>
    <name evidence="2" type="ORF">FHS44_001563</name>
</gene>
<dbReference type="RefSeq" id="WP_184713137.1">
    <property type="nucleotide sequence ID" value="NZ_JACHJP010000001.1"/>
</dbReference>
<proteinExistence type="predicted"/>
<dbReference type="Proteomes" id="UP000552644">
    <property type="component" value="Unassembled WGS sequence"/>
</dbReference>
<organism evidence="2 3">
    <name type="scientific">Streptosporangium saharense</name>
    <dbReference type="NCBI Taxonomy" id="1706840"/>
    <lineage>
        <taxon>Bacteria</taxon>
        <taxon>Bacillati</taxon>
        <taxon>Actinomycetota</taxon>
        <taxon>Actinomycetes</taxon>
        <taxon>Streptosporangiales</taxon>
        <taxon>Streptosporangiaceae</taxon>
        <taxon>Streptosporangium</taxon>
    </lineage>
</organism>
<reference evidence="2 3" key="1">
    <citation type="submission" date="2020-08" db="EMBL/GenBank/DDBJ databases">
        <title>Genomic Encyclopedia of Type Strains, Phase III (KMG-III): the genomes of soil and plant-associated and newly described type strains.</title>
        <authorList>
            <person name="Whitman W."/>
        </authorList>
    </citation>
    <scope>NUCLEOTIDE SEQUENCE [LARGE SCALE GENOMIC DNA]</scope>
    <source>
        <strain evidence="2 3">CECT 8840</strain>
    </source>
</reference>
<accession>A0A7W7VL69</accession>
<evidence type="ECO:0000256" key="1">
    <source>
        <dbReference type="SAM" id="Coils"/>
    </source>
</evidence>
<keyword evidence="3" id="KW-1185">Reference proteome</keyword>